<dbReference type="Proteomes" id="UP001320706">
    <property type="component" value="Unassembled WGS sequence"/>
</dbReference>
<sequence length="100" mass="10487">MFGKTCETGAEVEVRIAAAVRRVAKVVAVVAVGAETLDSLTREAAVAIPCEVMAEVDGVVVAEEDADEDEAVCVNVTRQKGDLFPLPSMSGEAQARLKLL</sequence>
<protein>
    <submittedName>
        <fullName evidence="1">Uncharacterized protein</fullName>
    </submittedName>
</protein>
<gene>
    <name evidence="1" type="ORF">M8818_006421</name>
</gene>
<organism evidence="1 2">
    <name type="scientific">Zalaria obscura</name>
    <dbReference type="NCBI Taxonomy" id="2024903"/>
    <lineage>
        <taxon>Eukaryota</taxon>
        <taxon>Fungi</taxon>
        <taxon>Dikarya</taxon>
        <taxon>Ascomycota</taxon>
        <taxon>Pezizomycotina</taxon>
        <taxon>Dothideomycetes</taxon>
        <taxon>Dothideomycetidae</taxon>
        <taxon>Dothideales</taxon>
        <taxon>Zalariaceae</taxon>
        <taxon>Zalaria</taxon>
    </lineage>
</organism>
<comment type="caution">
    <text evidence="1">The sequence shown here is derived from an EMBL/GenBank/DDBJ whole genome shotgun (WGS) entry which is preliminary data.</text>
</comment>
<reference evidence="1" key="1">
    <citation type="submission" date="2024-02" db="EMBL/GenBank/DDBJ databases">
        <title>Metagenome Assembled Genome of Zalaria obscura JY119.</title>
        <authorList>
            <person name="Vighnesh L."/>
            <person name="Jagadeeshwari U."/>
            <person name="Venkata Ramana C."/>
            <person name="Sasikala C."/>
        </authorList>
    </citation>
    <scope>NUCLEOTIDE SEQUENCE</scope>
    <source>
        <strain evidence="1">JY119</strain>
    </source>
</reference>
<proteinExistence type="predicted"/>
<accession>A0ACC3SA50</accession>
<evidence type="ECO:0000313" key="2">
    <source>
        <dbReference type="Proteomes" id="UP001320706"/>
    </source>
</evidence>
<evidence type="ECO:0000313" key="1">
    <source>
        <dbReference type="EMBL" id="KAK8198554.1"/>
    </source>
</evidence>
<dbReference type="EMBL" id="JAMKPW020000040">
    <property type="protein sequence ID" value="KAK8198554.1"/>
    <property type="molecule type" value="Genomic_DNA"/>
</dbReference>
<keyword evidence="2" id="KW-1185">Reference proteome</keyword>
<name>A0ACC3SA50_9PEZI</name>